<evidence type="ECO:0000313" key="1">
    <source>
        <dbReference type="EMBL" id="SKA89835.1"/>
    </source>
</evidence>
<proteinExistence type="predicted"/>
<dbReference type="Proteomes" id="UP000189735">
    <property type="component" value="Unassembled WGS sequence"/>
</dbReference>
<sequence length="320" mass="36025">MHLEDALLLTRDRNVLMGGDSRLNRLAARGELLQIRRGAYIPVSTWRSMNYDARYRMHVFAVARTRRIEPVFSSYSAAVLWGLPIVGPWPRDVHVLAERSSGGRSDPGIRRHAVGMPSTLVRTAEGLVVTDVARTIVDIAAQSTFVSGVAAADFALHRGLVTREELRSVWSDLLPFRGSRQASGVIEFATPLSGSVAESVSLVNMARHRFPRPILQQEFVHPSGHSYFVDFWFKRCRRIGEVDGRIKYSDPAYLRGRTPAQALWDEKQREDWLRTQCDGFGRWPWEVANSAGALCRRLLELGVPQLPFGHPDGFLVMPPR</sequence>
<dbReference type="EMBL" id="FUYG01000003">
    <property type="protein sequence ID" value="SKA89835.1"/>
    <property type="molecule type" value="Genomic_DNA"/>
</dbReference>
<evidence type="ECO:0000313" key="2">
    <source>
        <dbReference type="Proteomes" id="UP000189735"/>
    </source>
</evidence>
<dbReference type="AlphaFoldDB" id="A0A1T4XL60"/>
<gene>
    <name evidence="1" type="ORF">SAMN06295879_1233</name>
</gene>
<name>A0A1T4XL60_9MICO</name>
<protein>
    <submittedName>
        <fullName evidence="1">Transcriptional regulator, AbiEi antitoxin, Type IV TA system</fullName>
    </submittedName>
</protein>
<accession>A0A1T4XL60</accession>
<organism evidence="1 2">
    <name type="scientific">Agreia bicolorata</name>
    <dbReference type="NCBI Taxonomy" id="110935"/>
    <lineage>
        <taxon>Bacteria</taxon>
        <taxon>Bacillati</taxon>
        <taxon>Actinomycetota</taxon>
        <taxon>Actinomycetes</taxon>
        <taxon>Micrococcales</taxon>
        <taxon>Microbacteriaceae</taxon>
        <taxon>Agreia</taxon>
    </lineage>
</organism>
<reference evidence="2" key="1">
    <citation type="submission" date="2017-02" db="EMBL/GenBank/DDBJ databases">
        <authorList>
            <person name="Varghese N."/>
            <person name="Submissions S."/>
        </authorList>
    </citation>
    <scope>NUCLEOTIDE SEQUENCE [LARGE SCALE GENOMIC DNA]</scope>
    <source>
        <strain evidence="2">VKM Ac-2052</strain>
    </source>
</reference>